<accession>A0A0J9HC74</accession>
<gene>
    <name evidence="1" type="ORF">BDDG_11602</name>
</gene>
<evidence type="ECO:0000313" key="1">
    <source>
        <dbReference type="EMBL" id="KMW66594.1"/>
    </source>
</evidence>
<dbReference type="Proteomes" id="UP000007802">
    <property type="component" value="Unassembled WGS sequence"/>
</dbReference>
<sequence length="73" mass="7748">MGKITPMLSNPTTATRIIPGTQSRALGVLSVSSVLCSRNICERSHLETLPEPGSVRSSTARIICLPVKQAPAF</sequence>
<protein>
    <submittedName>
        <fullName evidence="1">Uncharacterized protein</fullName>
    </submittedName>
</protein>
<dbReference type="AlphaFoldDB" id="A0A0J9HC74"/>
<name>A0A0J9HC74_AJEDA</name>
<dbReference type="EMBL" id="GG749408">
    <property type="protein sequence ID" value="KMW66594.1"/>
    <property type="molecule type" value="Genomic_DNA"/>
</dbReference>
<reference evidence="1" key="1">
    <citation type="submission" date="2010-03" db="EMBL/GenBank/DDBJ databases">
        <title>Annotation of Blastomyces dermatitidis strain ATCC 18188.</title>
        <authorList>
            <consortium name="The Broad Institute Genome Sequencing Platform"/>
            <consortium name="Broad Institute Genome Sequencing Center for Infectious Disease."/>
            <person name="Cuomo C."/>
            <person name="Klein B."/>
            <person name="Sullivan T."/>
            <person name="Heitman J."/>
            <person name="Young S."/>
            <person name="Zeng Q."/>
            <person name="Gargeya S."/>
            <person name="Alvarado L."/>
            <person name="Berlin A.M."/>
            <person name="Chapman S.B."/>
            <person name="Chen Z."/>
            <person name="Freedman E."/>
            <person name="Gellesch M."/>
            <person name="Goldberg J."/>
            <person name="Griggs A."/>
            <person name="Gujja S."/>
            <person name="Heilman E."/>
            <person name="Heiman D."/>
            <person name="Howarth C."/>
            <person name="Mehta T."/>
            <person name="Neiman D."/>
            <person name="Pearson M."/>
            <person name="Roberts A."/>
            <person name="Saif S."/>
            <person name="Shea T."/>
            <person name="Shenoy N."/>
            <person name="Sisk P."/>
            <person name="Stolte C."/>
            <person name="Sykes S."/>
            <person name="White J."/>
            <person name="Yandava C."/>
            <person name="Haas B."/>
            <person name="Nusbaum C."/>
            <person name="Birren B."/>
        </authorList>
    </citation>
    <scope>NUCLEOTIDE SEQUENCE</scope>
    <source>
        <strain evidence="1">ATCC 18188</strain>
    </source>
</reference>
<organism evidence="1">
    <name type="scientific">Ajellomyces dermatitidis (strain ATCC 18188 / CBS 674.68)</name>
    <name type="common">Blastomyces dermatitidis</name>
    <dbReference type="NCBI Taxonomy" id="653446"/>
    <lineage>
        <taxon>Eukaryota</taxon>
        <taxon>Fungi</taxon>
        <taxon>Dikarya</taxon>
        <taxon>Ascomycota</taxon>
        <taxon>Pezizomycotina</taxon>
        <taxon>Eurotiomycetes</taxon>
        <taxon>Eurotiomycetidae</taxon>
        <taxon>Onygenales</taxon>
        <taxon>Ajellomycetaceae</taxon>
        <taxon>Blastomyces</taxon>
    </lineage>
</organism>
<proteinExistence type="predicted"/>